<protein>
    <submittedName>
        <fullName evidence="1">Uncharacterized protein</fullName>
    </submittedName>
</protein>
<reference evidence="1 2" key="1">
    <citation type="journal article" date="2018" name="Sci. Rep.">
        <title>Genomic signatures of local adaptation to the degree of environmental predictability in rotifers.</title>
        <authorList>
            <person name="Franch-Gras L."/>
            <person name="Hahn C."/>
            <person name="Garcia-Roger E.M."/>
            <person name="Carmona M.J."/>
            <person name="Serra M."/>
            <person name="Gomez A."/>
        </authorList>
    </citation>
    <scope>NUCLEOTIDE SEQUENCE [LARGE SCALE GENOMIC DNA]</scope>
    <source>
        <strain evidence="1">HYR1</strain>
    </source>
</reference>
<name>A0A3M7QTP0_BRAPC</name>
<dbReference type="EMBL" id="REGN01005157">
    <property type="protein sequence ID" value="RNA14569.1"/>
    <property type="molecule type" value="Genomic_DNA"/>
</dbReference>
<accession>A0A3M7QTP0</accession>
<keyword evidence="2" id="KW-1185">Reference proteome</keyword>
<proteinExistence type="predicted"/>
<dbReference type="AlphaFoldDB" id="A0A3M7QTP0"/>
<comment type="caution">
    <text evidence="1">The sequence shown here is derived from an EMBL/GenBank/DDBJ whole genome shotgun (WGS) entry which is preliminary data.</text>
</comment>
<evidence type="ECO:0000313" key="2">
    <source>
        <dbReference type="Proteomes" id="UP000276133"/>
    </source>
</evidence>
<organism evidence="1 2">
    <name type="scientific">Brachionus plicatilis</name>
    <name type="common">Marine rotifer</name>
    <name type="synonym">Brachionus muelleri</name>
    <dbReference type="NCBI Taxonomy" id="10195"/>
    <lineage>
        <taxon>Eukaryota</taxon>
        <taxon>Metazoa</taxon>
        <taxon>Spiralia</taxon>
        <taxon>Gnathifera</taxon>
        <taxon>Rotifera</taxon>
        <taxon>Eurotatoria</taxon>
        <taxon>Monogononta</taxon>
        <taxon>Pseudotrocha</taxon>
        <taxon>Ploima</taxon>
        <taxon>Brachionidae</taxon>
        <taxon>Brachionus</taxon>
    </lineage>
</organism>
<gene>
    <name evidence="1" type="ORF">BpHYR1_014008</name>
</gene>
<sequence length="68" mass="7999">MHALTDVFDALVIVFIRPFLKPCCIISIKDNSKFKSLIFIQKNKKACKNNNKISNRNFRLQNKKPIKY</sequence>
<dbReference type="Proteomes" id="UP000276133">
    <property type="component" value="Unassembled WGS sequence"/>
</dbReference>
<evidence type="ECO:0000313" key="1">
    <source>
        <dbReference type="EMBL" id="RNA14569.1"/>
    </source>
</evidence>